<proteinExistence type="predicted"/>
<comment type="caution">
    <text evidence="2">The sequence shown here is derived from an EMBL/GenBank/DDBJ whole genome shotgun (WGS) entry which is preliminary data.</text>
</comment>
<name>A0A2H0BDK5_9BACT</name>
<dbReference type="EMBL" id="PCST01000019">
    <property type="protein sequence ID" value="PIP55763.1"/>
    <property type="molecule type" value="Genomic_DNA"/>
</dbReference>
<feature type="transmembrane region" description="Helical" evidence="1">
    <location>
        <begin position="65"/>
        <end position="84"/>
    </location>
</feature>
<keyword evidence="1" id="KW-0812">Transmembrane</keyword>
<accession>A0A2H0BDK5</accession>
<sequence>MDGNKVLDVIALYRQKLEKVTVNEISHPYQALLPNKDVRKRALLYCYNMLSKIEGFVAENRMDKVFRWLGFIQGVLWVLQVFSLDDLKNHNRPAE</sequence>
<dbReference type="Proteomes" id="UP000229794">
    <property type="component" value="Unassembled WGS sequence"/>
</dbReference>
<gene>
    <name evidence="2" type="ORF">COX06_01695</name>
</gene>
<keyword evidence="1" id="KW-0472">Membrane</keyword>
<reference evidence="2 3" key="1">
    <citation type="submission" date="2017-09" db="EMBL/GenBank/DDBJ databases">
        <title>Depth-based differentiation of microbial function through sediment-hosted aquifers and enrichment of novel symbionts in the deep terrestrial subsurface.</title>
        <authorList>
            <person name="Probst A.J."/>
            <person name="Ladd B."/>
            <person name="Jarett J.K."/>
            <person name="Geller-Mcgrath D.E."/>
            <person name="Sieber C.M."/>
            <person name="Emerson J.B."/>
            <person name="Anantharaman K."/>
            <person name="Thomas B.C."/>
            <person name="Malmstrom R."/>
            <person name="Stieglmeier M."/>
            <person name="Klingl A."/>
            <person name="Woyke T."/>
            <person name="Ryan C.M."/>
            <person name="Banfield J.F."/>
        </authorList>
    </citation>
    <scope>NUCLEOTIDE SEQUENCE [LARGE SCALE GENOMIC DNA]</scope>
    <source>
        <strain evidence="2">CG22_combo_CG10-13_8_21_14_all_42_17</strain>
    </source>
</reference>
<evidence type="ECO:0000313" key="3">
    <source>
        <dbReference type="Proteomes" id="UP000229794"/>
    </source>
</evidence>
<organism evidence="2 3">
    <name type="scientific">Candidatus Zambryskibacteria bacterium CG22_combo_CG10-13_8_21_14_all_42_17</name>
    <dbReference type="NCBI Taxonomy" id="1975118"/>
    <lineage>
        <taxon>Bacteria</taxon>
        <taxon>Candidatus Zambryskiibacteriota</taxon>
    </lineage>
</organism>
<evidence type="ECO:0000256" key="1">
    <source>
        <dbReference type="SAM" id="Phobius"/>
    </source>
</evidence>
<protein>
    <submittedName>
        <fullName evidence="2">Uncharacterized protein</fullName>
    </submittedName>
</protein>
<dbReference type="AlphaFoldDB" id="A0A2H0BDK5"/>
<evidence type="ECO:0000313" key="2">
    <source>
        <dbReference type="EMBL" id="PIP55763.1"/>
    </source>
</evidence>
<keyword evidence="1" id="KW-1133">Transmembrane helix</keyword>